<keyword evidence="16" id="KW-1133">Transmembrane helix</keyword>
<dbReference type="FunFam" id="1.10.510.10:FF:000590">
    <property type="entry name" value="PR5-like receptor kinase"/>
    <property type="match status" value="1"/>
</dbReference>
<dbReference type="Pfam" id="PF00069">
    <property type="entry name" value="Pkinase"/>
    <property type="match status" value="1"/>
</dbReference>
<keyword evidence="13 22" id="KW-0067">ATP-binding</keyword>
<evidence type="ECO:0000256" key="22">
    <source>
        <dbReference type="PROSITE-ProRule" id="PRU10141"/>
    </source>
</evidence>
<keyword evidence="8" id="KW-0812">Transmembrane</keyword>
<dbReference type="InterPro" id="IPR045278">
    <property type="entry name" value="CRS1/CFM2/CFM3"/>
</dbReference>
<evidence type="ECO:0000256" key="10">
    <source>
        <dbReference type="ARBA" id="ARBA00022737"/>
    </source>
</evidence>
<dbReference type="EMBL" id="OIVN01002683">
    <property type="protein sequence ID" value="SPD05651.1"/>
    <property type="molecule type" value="Genomic_DNA"/>
</dbReference>
<dbReference type="SMART" id="SM00220">
    <property type="entry name" value="S_TKc"/>
    <property type="match status" value="1"/>
</dbReference>
<evidence type="ECO:0000256" key="1">
    <source>
        <dbReference type="ARBA" id="ARBA00004229"/>
    </source>
</evidence>
<evidence type="ECO:0000259" key="24">
    <source>
        <dbReference type="PROSITE" id="PS51295"/>
    </source>
</evidence>
<protein>
    <recommendedName>
        <fullName evidence="26">Protein kinase domain-containing protein</fullName>
    </recommendedName>
</protein>
<keyword evidence="5" id="KW-0934">Plastid</keyword>
<dbReference type="InterPro" id="IPR017441">
    <property type="entry name" value="Protein_kinase_ATP_BS"/>
</dbReference>
<dbReference type="PROSITE" id="PS00107">
    <property type="entry name" value="PROTEIN_KINASE_ATP"/>
    <property type="match status" value="1"/>
</dbReference>
<feature type="domain" description="CRM" evidence="24">
    <location>
        <begin position="404"/>
        <end position="504"/>
    </location>
</feature>
<keyword evidence="10" id="KW-0677">Repeat</keyword>
<dbReference type="GO" id="GO:0003729">
    <property type="term" value="F:mRNA binding"/>
    <property type="evidence" value="ECO:0007669"/>
    <property type="project" value="InterPro"/>
</dbReference>
<evidence type="ECO:0000256" key="20">
    <source>
        <dbReference type="ARBA" id="ARBA00023274"/>
    </source>
</evidence>
<evidence type="ECO:0000256" key="6">
    <source>
        <dbReference type="ARBA" id="ARBA00022664"/>
    </source>
</evidence>
<evidence type="ECO:0000256" key="15">
    <source>
        <dbReference type="ARBA" id="ARBA00022946"/>
    </source>
</evidence>
<feature type="domain" description="Protein kinase" evidence="23">
    <location>
        <begin position="1"/>
        <end position="233"/>
    </location>
</feature>
<feature type="binding site" evidence="22">
    <location>
        <position position="31"/>
    </location>
    <ligand>
        <name>ATP</name>
        <dbReference type="ChEBI" id="CHEBI:30616"/>
    </ligand>
</feature>
<sequence>MTNSFINKLGQGGYGGVYKGKLPDGKLVAVKVLSESKGNGEDFINEVASISRTSHVNIVTLLVGIAQGLEYLHRGCSTRILHFDIKPQNILLDEDFIPKISDFGLAKLCQRKDSIVSMLGMRGTVGFIAPEVFSRNFGGVSHKSDVYSYGMLVLEMVGGRKNFDAGVSNKSEIYFPESIYKDLELGVNGRTCGVMTEEEEETTRKMIVVGLWCIQTNPSDRPSMNKGDEEAILSLDTRSRKRPGGWDLVKTSTSWSSEETDRGVLLLRNKFLIILYRGKDFLPGRVANLVAERETKLKRFQLYEEGARQKAIETIFLDNGPSEDTSLSGTLSEFQNIQTEFRDLKKGNSEAEIKFEAEKQRLERQLRMQEHKLYILNIKIEKSMKELSKLNAAWAPAEPDADQEMMTEEERQCFQRIGLKMDSCLVLGRRGVFDGVIEGLHQHWKYKEVVKVITMQRLFRQVIYTTKLLEAESGGMLVSVDKLKEGHAIIIYRGKNYRRPLKPGHKNLLTKREALHRSLEMQRLGLLKYFAYQRQQAISDLRLKLANGLSSSDIACKVFVKILDHSTTTQGKYPAKQSIHLPEGAYASRNCEQLLAIVAFRFEGYYICFLGMNGRG</sequence>
<dbReference type="GO" id="GO:0005524">
    <property type="term" value="F:ATP binding"/>
    <property type="evidence" value="ECO:0007669"/>
    <property type="project" value="UniProtKB-UniRule"/>
</dbReference>
<dbReference type="InterPro" id="IPR001245">
    <property type="entry name" value="Ser-Thr/Tyr_kinase_cat_dom"/>
</dbReference>
<evidence type="ECO:0000256" key="2">
    <source>
        <dbReference type="ARBA" id="ARBA00004479"/>
    </source>
</evidence>
<keyword evidence="15" id="KW-0809">Transit peptide</keyword>
<evidence type="ECO:0000256" key="5">
    <source>
        <dbReference type="ARBA" id="ARBA00022640"/>
    </source>
</evidence>
<evidence type="ECO:0000256" key="7">
    <source>
        <dbReference type="ARBA" id="ARBA00022679"/>
    </source>
</evidence>
<dbReference type="Gene3D" id="1.10.510.10">
    <property type="entry name" value="Transferase(Phosphotransferase) domain 1"/>
    <property type="match status" value="2"/>
</dbReference>
<evidence type="ECO:0000256" key="19">
    <source>
        <dbReference type="ARBA" id="ARBA00023187"/>
    </source>
</evidence>
<keyword evidence="18" id="KW-0325">Glycoprotein</keyword>
<dbReference type="GO" id="GO:0000373">
    <property type="term" value="P:Group II intron splicing"/>
    <property type="evidence" value="ECO:0007669"/>
    <property type="project" value="UniProtKB-ARBA"/>
</dbReference>
<keyword evidence="12" id="KW-0418">Kinase</keyword>
<dbReference type="InterPro" id="IPR035920">
    <property type="entry name" value="YhbY-like_sf"/>
</dbReference>
<evidence type="ECO:0000256" key="14">
    <source>
        <dbReference type="ARBA" id="ARBA00022884"/>
    </source>
</evidence>
<dbReference type="PANTHER" id="PTHR31846">
    <property type="entry name" value="CRS1 / YHBY (CRM) DOMAIN-CONTAINING PROTEIN"/>
    <property type="match status" value="1"/>
</dbReference>
<evidence type="ECO:0000313" key="25">
    <source>
        <dbReference type="EMBL" id="SPD05651.1"/>
    </source>
</evidence>
<evidence type="ECO:0000256" key="3">
    <source>
        <dbReference type="ARBA" id="ARBA00022527"/>
    </source>
</evidence>
<evidence type="ECO:0000256" key="18">
    <source>
        <dbReference type="ARBA" id="ARBA00023180"/>
    </source>
</evidence>
<evidence type="ECO:0000256" key="4">
    <source>
        <dbReference type="ARBA" id="ARBA00022528"/>
    </source>
</evidence>
<dbReference type="GO" id="GO:0004674">
    <property type="term" value="F:protein serine/threonine kinase activity"/>
    <property type="evidence" value="ECO:0007669"/>
    <property type="project" value="UniProtKB-KW"/>
</dbReference>
<dbReference type="InterPro" id="IPR000719">
    <property type="entry name" value="Prot_kinase_dom"/>
</dbReference>
<evidence type="ECO:0000256" key="8">
    <source>
        <dbReference type="ARBA" id="ARBA00022692"/>
    </source>
</evidence>
<evidence type="ECO:0000256" key="21">
    <source>
        <dbReference type="PROSITE-ProRule" id="PRU00626"/>
    </source>
</evidence>
<dbReference type="GO" id="GO:0009507">
    <property type="term" value="C:chloroplast"/>
    <property type="evidence" value="ECO:0007669"/>
    <property type="project" value="UniProtKB-SubCell"/>
</dbReference>
<evidence type="ECO:0000256" key="16">
    <source>
        <dbReference type="ARBA" id="ARBA00022989"/>
    </source>
</evidence>
<dbReference type="PROSITE" id="PS50011">
    <property type="entry name" value="PROTEIN_KINASE_DOM"/>
    <property type="match status" value="1"/>
</dbReference>
<keyword evidence="9" id="KW-0732">Signal</keyword>
<keyword evidence="14 21" id="KW-0694">RNA-binding</keyword>
<gene>
    <name evidence="25" type="ORF">FSB_LOCUS33533</name>
</gene>
<dbReference type="InterPro" id="IPR011009">
    <property type="entry name" value="Kinase-like_dom_sf"/>
</dbReference>
<keyword evidence="3" id="KW-0723">Serine/threonine-protein kinase</keyword>
<keyword evidence="17" id="KW-0472">Membrane</keyword>
<accession>A0A2N9H1Y9</accession>
<dbReference type="GO" id="GO:0016020">
    <property type="term" value="C:membrane"/>
    <property type="evidence" value="ECO:0007669"/>
    <property type="project" value="UniProtKB-SubCell"/>
</dbReference>
<reference evidence="25" key="1">
    <citation type="submission" date="2018-02" db="EMBL/GenBank/DDBJ databases">
        <authorList>
            <person name="Cohen D.B."/>
            <person name="Kent A.D."/>
        </authorList>
    </citation>
    <scope>NUCLEOTIDE SEQUENCE</scope>
</reference>
<dbReference type="Pfam" id="PF07714">
    <property type="entry name" value="PK_Tyr_Ser-Thr"/>
    <property type="match status" value="1"/>
</dbReference>
<dbReference type="InterPro" id="IPR001890">
    <property type="entry name" value="RNA-binding_CRM"/>
</dbReference>
<proteinExistence type="predicted"/>
<dbReference type="SUPFAM" id="SSF75471">
    <property type="entry name" value="YhbY-like"/>
    <property type="match status" value="1"/>
</dbReference>
<dbReference type="SUPFAM" id="SSF56112">
    <property type="entry name" value="Protein kinase-like (PK-like)"/>
    <property type="match status" value="1"/>
</dbReference>
<evidence type="ECO:0000259" key="23">
    <source>
        <dbReference type="PROSITE" id="PS50011"/>
    </source>
</evidence>
<dbReference type="PANTHER" id="PTHR31846:SF10">
    <property type="entry name" value="CHLOROPLASTIC GROUP IIA INTRON SPLICING FACILITATOR CRS1, CHLOROPLASTIC"/>
    <property type="match status" value="1"/>
</dbReference>
<keyword evidence="20" id="KW-0687">Ribonucleoprotein</keyword>
<evidence type="ECO:0000256" key="17">
    <source>
        <dbReference type="ARBA" id="ARBA00023136"/>
    </source>
</evidence>
<evidence type="ECO:0000256" key="13">
    <source>
        <dbReference type="ARBA" id="ARBA00022840"/>
    </source>
</evidence>
<evidence type="ECO:0000256" key="11">
    <source>
        <dbReference type="ARBA" id="ARBA00022741"/>
    </source>
</evidence>
<keyword evidence="19" id="KW-0508">mRNA splicing</keyword>
<dbReference type="PROSITE" id="PS00108">
    <property type="entry name" value="PROTEIN_KINASE_ST"/>
    <property type="match status" value="1"/>
</dbReference>
<evidence type="ECO:0000256" key="9">
    <source>
        <dbReference type="ARBA" id="ARBA00022729"/>
    </source>
</evidence>
<organism evidence="25">
    <name type="scientific">Fagus sylvatica</name>
    <name type="common">Beechnut</name>
    <dbReference type="NCBI Taxonomy" id="28930"/>
    <lineage>
        <taxon>Eukaryota</taxon>
        <taxon>Viridiplantae</taxon>
        <taxon>Streptophyta</taxon>
        <taxon>Embryophyta</taxon>
        <taxon>Tracheophyta</taxon>
        <taxon>Spermatophyta</taxon>
        <taxon>Magnoliopsida</taxon>
        <taxon>eudicotyledons</taxon>
        <taxon>Gunneridae</taxon>
        <taxon>Pentapetalae</taxon>
        <taxon>rosids</taxon>
        <taxon>fabids</taxon>
        <taxon>Fagales</taxon>
        <taxon>Fagaceae</taxon>
        <taxon>Fagus</taxon>
    </lineage>
</organism>
<evidence type="ECO:0000256" key="12">
    <source>
        <dbReference type="ARBA" id="ARBA00022777"/>
    </source>
</evidence>
<dbReference type="PROSITE" id="PS51295">
    <property type="entry name" value="CRM"/>
    <property type="match status" value="1"/>
</dbReference>
<dbReference type="InterPro" id="IPR008271">
    <property type="entry name" value="Ser/Thr_kinase_AS"/>
</dbReference>
<dbReference type="AlphaFoldDB" id="A0A2N9H1Y9"/>
<comment type="subcellular location">
    <subcellularLocation>
        <location evidence="2">Membrane</location>
        <topology evidence="2">Single-pass type I membrane protein</topology>
    </subcellularLocation>
    <subcellularLocation>
        <location evidence="1">Plastid</location>
        <location evidence="1">Chloroplast</location>
    </subcellularLocation>
</comment>
<dbReference type="SMART" id="SM01103">
    <property type="entry name" value="CRS1_YhbY"/>
    <property type="match status" value="1"/>
</dbReference>
<keyword evidence="4" id="KW-0150">Chloroplast</keyword>
<keyword evidence="11 22" id="KW-0547">Nucleotide-binding</keyword>
<keyword evidence="7" id="KW-0808">Transferase</keyword>
<name>A0A2N9H1Y9_FAGSY</name>
<keyword evidence="6" id="KW-0507">mRNA processing</keyword>
<dbReference type="GO" id="GO:1990904">
    <property type="term" value="C:ribonucleoprotein complex"/>
    <property type="evidence" value="ECO:0007669"/>
    <property type="project" value="UniProtKB-KW"/>
</dbReference>
<evidence type="ECO:0008006" key="26">
    <source>
        <dbReference type="Google" id="ProtNLM"/>
    </source>
</evidence>
<dbReference type="Pfam" id="PF01985">
    <property type="entry name" value="CRS1_YhbY"/>
    <property type="match status" value="1"/>
</dbReference>
<dbReference type="Gene3D" id="3.30.110.60">
    <property type="entry name" value="YhbY-like"/>
    <property type="match status" value="1"/>
</dbReference>
<dbReference type="GO" id="GO:0006397">
    <property type="term" value="P:mRNA processing"/>
    <property type="evidence" value="ECO:0007669"/>
    <property type="project" value="UniProtKB-KW"/>
</dbReference>